<protein>
    <submittedName>
        <fullName evidence="2">Putative secreted protein</fullName>
    </submittedName>
</protein>
<reference evidence="2" key="1">
    <citation type="submission" date="2018-01" db="EMBL/GenBank/DDBJ databases">
        <title>An insight into the sialome of Amazonian anophelines.</title>
        <authorList>
            <person name="Ribeiro J.M."/>
            <person name="Scarpassa V."/>
            <person name="Calvo E."/>
        </authorList>
    </citation>
    <scope>NUCLEOTIDE SEQUENCE</scope>
</reference>
<dbReference type="AlphaFoldDB" id="A0A2M4DD92"/>
<evidence type="ECO:0000256" key="1">
    <source>
        <dbReference type="SAM" id="SignalP"/>
    </source>
</evidence>
<feature type="signal peptide" evidence="1">
    <location>
        <begin position="1"/>
        <end position="27"/>
    </location>
</feature>
<evidence type="ECO:0000313" key="2">
    <source>
        <dbReference type="EMBL" id="MBW75553.1"/>
    </source>
</evidence>
<name>A0A2M4DD92_ANODA</name>
<feature type="chain" id="PRO_5014947772" evidence="1">
    <location>
        <begin position="28"/>
        <end position="73"/>
    </location>
</feature>
<dbReference type="EMBL" id="GGFL01011375">
    <property type="protein sequence ID" value="MBW75553.1"/>
    <property type="molecule type" value="Transcribed_RNA"/>
</dbReference>
<proteinExistence type="predicted"/>
<organism evidence="2">
    <name type="scientific">Anopheles darlingi</name>
    <name type="common">Mosquito</name>
    <dbReference type="NCBI Taxonomy" id="43151"/>
    <lineage>
        <taxon>Eukaryota</taxon>
        <taxon>Metazoa</taxon>
        <taxon>Ecdysozoa</taxon>
        <taxon>Arthropoda</taxon>
        <taxon>Hexapoda</taxon>
        <taxon>Insecta</taxon>
        <taxon>Pterygota</taxon>
        <taxon>Neoptera</taxon>
        <taxon>Endopterygota</taxon>
        <taxon>Diptera</taxon>
        <taxon>Nematocera</taxon>
        <taxon>Culicoidea</taxon>
        <taxon>Culicidae</taxon>
        <taxon>Anophelinae</taxon>
        <taxon>Anopheles</taxon>
    </lineage>
</organism>
<accession>A0A2M4DD92</accession>
<sequence length="73" mass="8135">MRTTCILLSVVLLLLVVSHHLDPPSYSQWTLSSRFHKGVSGECTVSCLLPLLPVTLTVFYYHQPTLLLPPTSL</sequence>
<keyword evidence="1" id="KW-0732">Signal</keyword>